<keyword evidence="1" id="KW-0812">Transmembrane</keyword>
<keyword evidence="1" id="KW-0472">Membrane</keyword>
<gene>
    <name evidence="2" type="ORF">R4315_32640</name>
</gene>
<keyword evidence="1" id="KW-1133">Transmembrane helix</keyword>
<accession>A0AAE4V7L1</accession>
<protein>
    <submittedName>
        <fullName evidence="2">Cation:proton antiporter</fullName>
    </submittedName>
</protein>
<evidence type="ECO:0000313" key="3">
    <source>
        <dbReference type="Proteomes" id="UP001185863"/>
    </source>
</evidence>
<reference evidence="2" key="1">
    <citation type="submission" date="2023-10" db="EMBL/GenBank/DDBJ databases">
        <title>Development of a sustainable strategy for remediation of hydrocarbon-contaminated territories based on the waste exchange concept.</title>
        <authorList>
            <person name="Krivoruchko A."/>
        </authorList>
    </citation>
    <scope>NUCLEOTIDE SEQUENCE</scope>
    <source>
        <strain evidence="2">IEGM 68</strain>
    </source>
</reference>
<feature type="non-terminal residue" evidence="2">
    <location>
        <position position="1"/>
    </location>
</feature>
<name>A0AAE4V7L1_9NOCA</name>
<comment type="caution">
    <text evidence="2">The sequence shown here is derived from an EMBL/GenBank/DDBJ whole genome shotgun (WGS) entry which is preliminary data.</text>
</comment>
<dbReference type="Proteomes" id="UP001185863">
    <property type="component" value="Unassembled WGS sequence"/>
</dbReference>
<dbReference type="EMBL" id="JAWLUP010000444">
    <property type="protein sequence ID" value="MDV7269268.1"/>
    <property type="molecule type" value="Genomic_DNA"/>
</dbReference>
<evidence type="ECO:0000313" key="2">
    <source>
        <dbReference type="EMBL" id="MDV7269268.1"/>
    </source>
</evidence>
<evidence type="ECO:0000256" key="1">
    <source>
        <dbReference type="SAM" id="Phobius"/>
    </source>
</evidence>
<proteinExistence type="predicted"/>
<dbReference type="AlphaFoldDB" id="A0AAE4V7L1"/>
<feature type="transmembrane region" description="Helical" evidence="1">
    <location>
        <begin position="6"/>
        <end position="28"/>
    </location>
</feature>
<sequence length="42" mass="4376">AVESQLVALATAYVLLMAVIGPIAARVVEPVAEAWLRVRASA</sequence>
<organism evidence="2 3">
    <name type="scientific">Rhodococcus oxybenzonivorans</name>
    <dbReference type="NCBI Taxonomy" id="1990687"/>
    <lineage>
        <taxon>Bacteria</taxon>
        <taxon>Bacillati</taxon>
        <taxon>Actinomycetota</taxon>
        <taxon>Actinomycetes</taxon>
        <taxon>Mycobacteriales</taxon>
        <taxon>Nocardiaceae</taxon>
        <taxon>Rhodococcus</taxon>
    </lineage>
</organism>